<keyword evidence="1" id="KW-1133">Transmembrane helix</keyword>
<dbReference type="EMBL" id="FPIB01000023">
    <property type="protein sequence ID" value="SFV90804.1"/>
    <property type="molecule type" value="Genomic_DNA"/>
</dbReference>
<proteinExistence type="predicted"/>
<name>A0A1W1EA25_9ZZZZ</name>
<keyword evidence="1" id="KW-0812">Transmembrane</keyword>
<sequence>MTISAKDTKELKYKAIAHIVIGVVAFVSIYMSVDKVDNIFVFFALVLAIFIVAKGLFHALDIKYCKQPERVEIDIRNNIFYLNDQHFPLAKGHLYFELKECGKNIAVSLYLENEKQNTTIFPKLIFSSEEFESFLKLIAPYRKFNVFPWKKYSTYPALFVCNRGFIVGGRILFYDEVQSFEWETGVFYRVGKVHKKITIEIRLKNGEILSEFLLDSSATTQAKIAYMEHRIQGKPIGEVLKNKKTAGAFRKILKILETKECEML</sequence>
<feature type="transmembrane region" description="Helical" evidence="1">
    <location>
        <begin position="15"/>
        <end position="33"/>
    </location>
</feature>
<evidence type="ECO:0000313" key="2">
    <source>
        <dbReference type="EMBL" id="SFV90804.1"/>
    </source>
</evidence>
<feature type="transmembrane region" description="Helical" evidence="1">
    <location>
        <begin position="39"/>
        <end position="60"/>
    </location>
</feature>
<accession>A0A1W1EA25</accession>
<organism evidence="2">
    <name type="scientific">hydrothermal vent metagenome</name>
    <dbReference type="NCBI Taxonomy" id="652676"/>
    <lineage>
        <taxon>unclassified sequences</taxon>
        <taxon>metagenomes</taxon>
        <taxon>ecological metagenomes</taxon>
    </lineage>
</organism>
<keyword evidence="1" id="KW-0472">Membrane</keyword>
<reference evidence="2" key="1">
    <citation type="submission" date="2016-10" db="EMBL/GenBank/DDBJ databases">
        <authorList>
            <person name="de Groot N.N."/>
        </authorList>
    </citation>
    <scope>NUCLEOTIDE SEQUENCE</scope>
</reference>
<gene>
    <name evidence="2" type="ORF">MNB_SV-4-48</name>
</gene>
<dbReference type="AlphaFoldDB" id="A0A1W1EA25"/>
<evidence type="ECO:0000256" key="1">
    <source>
        <dbReference type="SAM" id="Phobius"/>
    </source>
</evidence>
<protein>
    <submittedName>
        <fullName evidence="2">Uncharacterized protein</fullName>
    </submittedName>
</protein>